<proteinExistence type="evidence at protein level"/>
<feature type="region of interest" description="Disordered" evidence="2">
    <location>
        <begin position="112"/>
        <end position="173"/>
    </location>
</feature>
<name>Q95PV7_CAEEL</name>
<organism evidence="3 4">
    <name type="scientific">Caenorhabditis elegans</name>
    <dbReference type="NCBI Taxonomy" id="6239"/>
    <lineage>
        <taxon>Eukaryota</taxon>
        <taxon>Metazoa</taxon>
        <taxon>Ecdysozoa</taxon>
        <taxon>Nematoda</taxon>
        <taxon>Chromadorea</taxon>
        <taxon>Rhabditida</taxon>
        <taxon>Rhabditina</taxon>
        <taxon>Rhabditomorpha</taxon>
        <taxon>Rhabditoidea</taxon>
        <taxon>Rhabditidae</taxon>
        <taxon>Peloderinae</taxon>
        <taxon>Caenorhabditis</taxon>
    </lineage>
</organism>
<reference evidence="3 4" key="1">
    <citation type="journal article" date="1998" name="Science">
        <title>Genome sequence of the nematode C. elegans: a platform for investigating biology.</title>
        <authorList>
            <consortium name="The C. elegans sequencing consortium"/>
            <person name="Sulson J.E."/>
            <person name="Waterston R."/>
        </authorList>
    </citation>
    <scope>NUCLEOTIDE SEQUENCE [LARGE SCALE GENOMIC DNA]</scope>
    <source>
        <strain evidence="3 4">Bristol N2</strain>
    </source>
</reference>
<dbReference type="GO" id="GO:0006383">
    <property type="term" value="P:transcription by RNA polymerase III"/>
    <property type="evidence" value="ECO:0000318"/>
    <property type="project" value="GO_Central"/>
</dbReference>
<feature type="compositionally biased region" description="Acidic residues" evidence="2">
    <location>
        <begin position="203"/>
        <end position="213"/>
    </location>
</feature>
<dbReference type="PANTHER" id="PTHR23082:SF0">
    <property type="entry name" value="GENERAL TRANSCRIPTION FACTOR 3C POLYPEPTIDE 3"/>
    <property type="match status" value="1"/>
</dbReference>
<dbReference type="PaxDb" id="6239-ZK856.13"/>
<feature type="compositionally biased region" description="Polar residues" evidence="2">
    <location>
        <begin position="229"/>
        <end position="239"/>
    </location>
</feature>
<dbReference type="eggNOG" id="KOG2076">
    <property type="taxonomic scope" value="Eukaryota"/>
</dbReference>
<dbReference type="OMA" id="SSPNMKF"/>
<dbReference type="Proteomes" id="UP000001940">
    <property type="component" value="Chromosome V"/>
</dbReference>
<dbReference type="SUPFAM" id="SSF48452">
    <property type="entry name" value="TPR-like"/>
    <property type="match status" value="3"/>
</dbReference>
<sequence>MDPNQPSTSDFLIEEEEEYGNILEQGSDVPEVEEYDFDDDDDTNGIIAGIDTKPHLTGLHNGSGNRKRVEEPAEAIDDEELVNAINRFMRNEYDYDQFMRVTGGQTLKEELGAKQKRSARNNVVDEVEEIDTADDDEEEDDEDVELMEDVEEVSTSQHAGSSYSFQSAGPSDRYDALPEEARYIMTQMMSGKDEGQVNHSDEMEVEYEVETEEREPPPLKQVKIEGQKADSTSTETPATNAEPRDRGKLKRLDAMLGQANVLAARGNITDAMEILREVIKQDHKHAIAYQQIATVYEQLGDHQKALQFGLLASHLDPKTPPDDWVHWGDEAEKFGMIEEAAVCYDRAIHLNNENWKFYEKRIEMLDRLNLRPLAMRTRLQAAQLINNEILQVDFEWFHDLIRKVAQYYITMNDEEKAIQSLEAFVLRSKEFERDAEPQHETLIGMYLAKSKFRQAGMSILAMCNGVKAIRSTTKDPACLITYTNGTYECLPFPPVGSDIDYDIDVNLFPVSMHCHLVICLFSLDEVEQSSVLEHKLLKRNFNVEEDEGFILDVPRLYKNRGHPKLAMNFLDQLTKNPCYNNEASGAYWYLKGSLEMMQKHDDLAMEAFNKVLILQPDHIDNRIHLSTLQQKSGFFEKALETLENYDLENCSSMPDERLLARRADVLFEAGDSEQFVRITRMMLAPHFYKVYISPDILKKRRVTKGKTTTPALSNTLKTCAFGVVKHTNWERLVKRLGATVEANGTFQTSLSGTDIHDYCLKLIECLNKMEKHQDALIVCCYAFLHPTLFKADKISTFQNLVYFCAIKARCWNLAFEYVRFFHTFSLAVSDPQNGSFSDVLQKRLFNAMNYVFVNSQNVCYHRFIMRALVKAKDNHALQAISGNNSLITGTYRHAMGEYLRVWVANKRNPLICMLLALTFTHMSCKKDLSSRHLIGIRGIAFMKKYSKARACQQEVFYNIARMFHQMSILPLAKHFYDKVLEVDPPCVFDFDEDGNEVIIPAMKYDLRKMAAHNLALIYRTSGNNFAARKIYEKYLVV</sequence>
<dbReference type="FunCoup" id="Q95PV7">
    <property type="interactions" value="2893"/>
</dbReference>
<dbReference type="EMBL" id="BX284605">
    <property type="protein sequence ID" value="CAC70122.1"/>
    <property type="molecule type" value="Genomic_DNA"/>
</dbReference>
<dbReference type="PeptideAtlas" id="Q95PV7"/>
<dbReference type="Bgee" id="WBGene00014114">
    <property type="expression patterns" value="Expressed in germ line (C elegans) and 4 other cell types or tissues"/>
</dbReference>
<evidence type="ECO:0000256" key="1">
    <source>
        <dbReference type="PROSITE-ProRule" id="PRU00339"/>
    </source>
</evidence>
<dbReference type="OrthoDB" id="10256606at2759"/>
<dbReference type="FunFam" id="1.25.40.10:FF:002625">
    <property type="entry name" value="Transcription Factor ThreeC subunit (GTF3C homolog)"/>
    <property type="match status" value="1"/>
</dbReference>
<dbReference type="Gene3D" id="1.25.40.10">
    <property type="entry name" value="Tetratricopeptide repeat domain"/>
    <property type="match status" value="3"/>
</dbReference>
<dbReference type="AlphaFoldDB" id="Q95PV7"/>
<dbReference type="Pfam" id="PF13432">
    <property type="entry name" value="TPR_16"/>
    <property type="match status" value="1"/>
</dbReference>
<dbReference type="PhylomeDB" id="Q95PV7"/>
<dbReference type="SMART" id="SM00028">
    <property type="entry name" value="TPR"/>
    <property type="match status" value="5"/>
</dbReference>
<dbReference type="UCSC" id="ZK856.13">
    <property type="organism name" value="c. elegans"/>
</dbReference>
<dbReference type="GO" id="GO:0000127">
    <property type="term" value="C:transcription factor TFIIIC complex"/>
    <property type="evidence" value="ECO:0000318"/>
    <property type="project" value="GO_Central"/>
</dbReference>
<keyword evidence="1" id="KW-0802">TPR repeat</keyword>
<feature type="repeat" description="TPR" evidence="1">
    <location>
        <begin position="585"/>
        <end position="618"/>
    </location>
</feature>
<dbReference type="KEGG" id="cel:CELE_ZK856.13"/>
<dbReference type="InterPro" id="IPR011990">
    <property type="entry name" value="TPR-like_helical_dom_sf"/>
</dbReference>
<feature type="compositionally biased region" description="Basic and acidic residues" evidence="2">
    <location>
        <begin position="191"/>
        <end position="202"/>
    </location>
</feature>
<accession>Q95PV7</accession>
<feature type="compositionally biased region" description="Basic and acidic residues" evidence="2">
    <location>
        <begin position="214"/>
        <end position="228"/>
    </location>
</feature>
<dbReference type="InterPro" id="IPR019734">
    <property type="entry name" value="TPR_rpt"/>
</dbReference>
<dbReference type="GeneID" id="179419"/>
<dbReference type="PANTHER" id="PTHR23082">
    <property type="entry name" value="TRANSCRIPTION INITIATION FACTOR IIIC TFIIIC , POLYPEPTIDE 3-RELATED"/>
    <property type="match status" value="1"/>
</dbReference>
<evidence type="ECO:0000313" key="4">
    <source>
        <dbReference type="Proteomes" id="UP000001940"/>
    </source>
</evidence>
<gene>
    <name evidence="3 5" type="primary">tftc-3</name>
    <name evidence="3" type="ORF">CELE_ZK856.13</name>
    <name evidence="5" type="ORF">ZK856.13</name>
</gene>
<evidence type="ECO:0007829" key="6">
    <source>
        <dbReference type="PeptideAtlas" id="Q95PV7"/>
    </source>
</evidence>
<dbReference type="InterPro" id="IPR039340">
    <property type="entry name" value="Tfc4/TFIIIC-102/Sfc4"/>
</dbReference>
<dbReference type="STRING" id="6239.ZK856.13.1"/>
<dbReference type="AGR" id="WB:WBGene00014114"/>
<dbReference type="InParanoid" id="Q95PV7"/>
<feature type="compositionally biased region" description="Polar residues" evidence="2">
    <location>
        <begin position="154"/>
        <end position="169"/>
    </location>
</feature>
<dbReference type="HOGENOM" id="CLU_293266_0_0_1"/>
<dbReference type="WormBase" id="ZK856.13">
    <property type="protein sequence ID" value="CE29016"/>
    <property type="gene ID" value="WBGene00014114"/>
    <property type="gene designation" value="tftc-3"/>
</dbReference>
<dbReference type="PROSITE" id="PS50005">
    <property type="entry name" value="TPR"/>
    <property type="match status" value="2"/>
</dbReference>
<dbReference type="RefSeq" id="NP_505626.1">
    <property type="nucleotide sequence ID" value="NM_073225.6"/>
</dbReference>
<dbReference type="SMR" id="Q95PV7"/>
<evidence type="ECO:0000313" key="3">
    <source>
        <dbReference type="EMBL" id="CAC70122.1"/>
    </source>
</evidence>
<evidence type="ECO:0000256" key="2">
    <source>
        <dbReference type="SAM" id="MobiDB-lite"/>
    </source>
</evidence>
<feature type="compositionally biased region" description="Acidic residues" evidence="2">
    <location>
        <begin position="125"/>
        <end position="152"/>
    </location>
</feature>
<feature type="repeat" description="TPR" evidence="1">
    <location>
        <begin position="286"/>
        <end position="319"/>
    </location>
</feature>
<dbReference type="FunFam" id="1.25.40.10:FF:000923">
    <property type="entry name" value="Transcription factor IIIC-gamma subunit"/>
    <property type="match status" value="1"/>
</dbReference>
<keyword evidence="4" id="KW-1185">Reference proteome</keyword>
<protein>
    <submittedName>
        <fullName evidence="3">TPR_REGION domain-containing protein</fullName>
    </submittedName>
</protein>
<evidence type="ECO:0000313" key="5">
    <source>
        <dbReference type="WormBase" id="ZK856.13"/>
    </source>
</evidence>
<feature type="region of interest" description="Disordered" evidence="2">
    <location>
        <begin position="191"/>
        <end position="246"/>
    </location>
</feature>
<keyword evidence="6" id="KW-1267">Proteomics identification</keyword>
<dbReference type="CTD" id="179419"/>
<feature type="region of interest" description="Disordered" evidence="2">
    <location>
        <begin position="49"/>
        <end position="71"/>
    </location>
</feature>
<dbReference type="FunFam" id="1.25.40.10:FF:002114">
    <property type="entry name" value="Transcription Factor ThreeC subunit (GTF3C homolog)"/>
    <property type="match status" value="1"/>
</dbReference>